<dbReference type="SMART" id="SM00675">
    <property type="entry name" value="DM11"/>
    <property type="match status" value="1"/>
</dbReference>
<evidence type="ECO:0008006" key="4">
    <source>
        <dbReference type="Google" id="ProtNLM"/>
    </source>
</evidence>
<organism evidence="2 3">
    <name type="scientific">Drosophila yakuba</name>
    <name type="common">Fruit fly</name>
    <dbReference type="NCBI Taxonomy" id="7245"/>
    <lineage>
        <taxon>Eukaryota</taxon>
        <taxon>Metazoa</taxon>
        <taxon>Ecdysozoa</taxon>
        <taxon>Arthropoda</taxon>
        <taxon>Hexapoda</taxon>
        <taxon>Insecta</taxon>
        <taxon>Pterygota</taxon>
        <taxon>Neoptera</taxon>
        <taxon>Endopterygota</taxon>
        <taxon>Diptera</taxon>
        <taxon>Brachycera</taxon>
        <taxon>Muscomorpha</taxon>
        <taxon>Ephydroidea</taxon>
        <taxon>Drosophilidae</taxon>
        <taxon>Drosophila</taxon>
        <taxon>Sophophora</taxon>
    </lineage>
</organism>
<gene>
    <name evidence="2" type="primary">Dyak\GE17634</name>
    <name evidence="2" type="synonym">dyak_GLEANR_18947</name>
    <name evidence="2" type="synonym">GE17634</name>
    <name evidence="2" type="ORF">Dyak_GE17634</name>
</gene>
<name>B4Q1X1_DROYA</name>
<dbReference type="AlphaFoldDB" id="B4Q1X1"/>
<reference evidence="2 3" key="2">
    <citation type="journal article" date="2007" name="PLoS Biol.">
        <title>Principles of genome evolution in the Drosophila melanogaster species group.</title>
        <authorList>
            <person name="Ranz J.M."/>
            <person name="Maurin D."/>
            <person name="Chan Y.S."/>
            <person name="von Grotthuss M."/>
            <person name="Hillier L.W."/>
            <person name="Roote J."/>
            <person name="Ashburner M."/>
            <person name="Bergman C.M."/>
        </authorList>
    </citation>
    <scope>NUCLEOTIDE SEQUENCE [LARGE SCALE GENOMIC DNA]</scope>
    <source>
        <strain evidence="3">Tai18E2 / Tucson 14021-0261.01</strain>
    </source>
</reference>
<evidence type="ECO:0000256" key="1">
    <source>
        <dbReference type="SAM" id="SignalP"/>
    </source>
</evidence>
<dbReference type="OMA" id="ERSEWIP"/>
<protein>
    <recommendedName>
        <fullName evidence="4">MD-2-related lipid-recognition domain-containing protein</fullName>
    </recommendedName>
</protein>
<dbReference type="InterPro" id="IPR006601">
    <property type="entry name" value="Uncharacterised_DM11_DROME"/>
</dbReference>
<accession>B4Q1X1</accession>
<feature type="signal peptide" evidence="1">
    <location>
        <begin position="1"/>
        <end position="23"/>
    </location>
</feature>
<dbReference type="HOGENOM" id="CLU_113027_0_0_1"/>
<keyword evidence="3" id="KW-1185">Reference proteome</keyword>
<feature type="chain" id="PRO_5002819365" description="MD-2-related lipid-recognition domain-containing protein" evidence="1">
    <location>
        <begin position="24"/>
        <end position="195"/>
    </location>
</feature>
<keyword evidence="1" id="KW-0732">Signal</keyword>
<sequence>MEQCIGWIIGLLCILQSLQGTQGMNYEVLGDDTTLNIKCNAAEDRGNTPMQQIIDISNLTFNMAKDLETLYFNGDIRVLMDLPNRPIVLQVDVFRWERSEWIPTPLALKRNNLCHALFDPLELWHLVFMKVPKKEKVCPPTKGHVYSLVNVSNHVFLRNLPRMDVAGDVKALVHLTSGDIKTCAALYFKIYATNH</sequence>
<dbReference type="eggNOG" id="ENOG502T93W">
    <property type="taxonomic scope" value="Eukaryota"/>
</dbReference>
<reference evidence="2 3" key="1">
    <citation type="journal article" date="2007" name="Nature">
        <title>Evolution of genes and genomes on the Drosophila phylogeny.</title>
        <authorList>
            <consortium name="Drosophila 12 Genomes Consortium"/>
            <person name="Clark A.G."/>
            <person name="Eisen M.B."/>
            <person name="Smith D.R."/>
            <person name="Bergman C.M."/>
            <person name="Oliver B."/>
            <person name="Markow T.A."/>
            <person name="Kaufman T.C."/>
            <person name="Kellis M."/>
            <person name="Gelbart W."/>
            <person name="Iyer V.N."/>
            <person name="Pollard D.A."/>
            <person name="Sackton T.B."/>
            <person name="Larracuente A.M."/>
            <person name="Singh N.D."/>
            <person name="Abad J.P."/>
            <person name="Abt D.N."/>
            <person name="Adryan B."/>
            <person name="Aguade M."/>
            <person name="Akashi H."/>
            <person name="Anderson W.W."/>
            <person name="Aquadro C.F."/>
            <person name="Ardell D.H."/>
            <person name="Arguello R."/>
            <person name="Artieri C.G."/>
            <person name="Barbash D.A."/>
            <person name="Barker D."/>
            <person name="Barsanti P."/>
            <person name="Batterham P."/>
            <person name="Batzoglou S."/>
            <person name="Begun D."/>
            <person name="Bhutkar A."/>
            <person name="Blanco E."/>
            <person name="Bosak S.A."/>
            <person name="Bradley R.K."/>
            <person name="Brand A.D."/>
            <person name="Brent M.R."/>
            <person name="Brooks A.N."/>
            <person name="Brown R.H."/>
            <person name="Butlin R.K."/>
            <person name="Caggese C."/>
            <person name="Calvi B.R."/>
            <person name="Bernardo de Carvalho A."/>
            <person name="Caspi A."/>
            <person name="Castrezana S."/>
            <person name="Celniker S.E."/>
            <person name="Chang J.L."/>
            <person name="Chapple C."/>
            <person name="Chatterji S."/>
            <person name="Chinwalla A."/>
            <person name="Civetta A."/>
            <person name="Clifton S.W."/>
            <person name="Comeron J.M."/>
            <person name="Costello J.C."/>
            <person name="Coyne J.A."/>
            <person name="Daub J."/>
            <person name="David R.G."/>
            <person name="Delcher A.L."/>
            <person name="Delehaunty K."/>
            <person name="Do C.B."/>
            <person name="Ebling H."/>
            <person name="Edwards K."/>
            <person name="Eickbush T."/>
            <person name="Evans J.D."/>
            <person name="Filipski A."/>
            <person name="Findeiss S."/>
            <person name="Freyhult E."/>
            <person name="Fulton L."/>
            <person name="Fulton R."/>
            <person name="Garcia A.C."/>
            <person name="Gardiner A."/>
            <person name="Garfield D.A."/>
            <person name="Garvin B.E."/>
            <person name="Gibson G."/>
            <person name="Gilbert D."/>
            <person name="Gnerre S."/>
            <person name="Godfrey J."/>
            <person name="Good R."/>
            <person name="Gotea V."/>
            <person name="Gravely B."/>
            <person name="Greenberg A.J."/>
            <person name="Griffiths-Jones S."/>
            <person name="Gross S."/>
            <person name="Guigo R."/>
            <person name="Gustafson E.A."/>
            <person name="Haerty W."/>
            <person name="Hahn M.W."/>
            <person name="Halligan D.L."/>
            <person name="Halpern A.L."/>
            <person name="Halter G.M."/>
            <person name="Han M.V."/>
            <person name="Heger A."/>
            <person name="Hillier L."/>
            <person name="Hinrichs A.S."/>
            <person name="Holmes I."/>
            <person name="Hoskins R.A."/>
            <person name="Hubisz M.J."/>
            <person name="Hultmark D."/>
            <person name="Huntley M.A."/>
            <person name="Jaffe D.B."/>
            <person name="Jagadeeshan S."/>
            <person name="Jeck W.R."/>
            <person name="Johnson J."/>
            <person name="Jones C.D."/>
            <person name="Jordan W.C."/>
            <person name="Karpen G.H."/>
            <person name="Kataoka E."/>
            <person name="Keightley P.D."/>
            <person name="Kheradpour P."/>
            <person name="Kirkness E.F."/>
            <person name="Koerich L.B."/>
            <person name="Kristiansen K."/>
            <person name="Kudrna D."/>
            <person name="Kulathinal R.J."/>
            <person name="Kumar S."/>
            <person name="Kwok R."/>
            <person name="Lander E."/>
            <person name="Langley C.H."/>
            <person name="Lapoint R."/>
            <person name="Lazzaro B.P."/>
            <person name="Lee S.J."/>
            <person name="Levesque L."/>
            <person name="Li R."/>
            <person name="Lin C.F."/>
            <person name="Lin M.F."/>
            <person name="Lindblad-Toh K."/>
            <person name="Llopart A."/>
            <person name="Long M."/>
            <person name="Low L."/>
            <person name="Lozovsky E."/>
            <person name="Lu J."/>
            <person name="Luo M."/>
            <person name="Machado C.A."/>
            <person name="Makalowski W."/>
            <person name="Marzo M."/>
            <person name="Matsuda M."/>
            <person name="Matzkin L."/>
            <person name="McAllister B."/>
            <person name="McBride C.S."/>
            <person name="McKernan B."/>
            <person name="McKernan K."/>
            <person name="Mendez-Lago M."/>
            <person name="Minx P."/>
            <person name="Mollenhauer M.U."/>
            <person name="Montooth K."/>
            <person name="Mount S.M."/>
            <person name="Mu X."/>
            <person name="Myers E."/>
            <person name="Negre B."/>
            <person name="Newfeld S."/>
            <person name="Nielsen R."/>
            <person name="Noor M.A."/>
            <person name="O'Grady P."/>
            <person name="Pachter L."/>
            <person name="Papaceit M."/>
            <person name="Parisi M.J."/>
            <person name="Parisi M."/>
            <person name="Parts L."/>
            <person name="Pedersen J.S."/>
            <person name="Pesole G."/>
            <person name="Phillippy A.M."/>
            <person name="Ponting C.P."/>
            <person name="Pop M."/>
            <person name="Porcelli D."/>
            <person name="Powell J.R."/>
            <person name="Prohaska S."/>
            <person name="Pruitt K."/>
            <person name="Puig M."/>
            <person name="Quesneville H."/>
            <person name="Ram K.R."/>
            <person name="Rand D."/>
            <person name="Rasmussen M.D."/>
            <person name="Reed L.K."/>
            <person name="Reenan R."/>
            <person name="Reily A."/>
            <person name="Remington K.A."/>
            <person name="Rieger T.T."/>
            <person name="Ritchie M.G."/>
            <person name="Robin C."/>
            <person name="Rogers Y.H."/>
            <person name="Rohde C."/>
            <person name="Rozas J."/>
            <person name="Rubenfield M.J."/>
            <person name="Ruiz A."/>
            <person name="Russo S."/>
            <person name="Salzberg S.L."/>
            <person name="Sanchez-Gracia A."/>
            <person name="Saranga D.J."/>
            <person name="Sato H."/>
            <person name="Schaeffer S.W."/>
            <person name="Schatz M.C."/>
            <person name="Schlenke T."/>
            <person name="Schwartz R."/>
            <person name="Segarra C."/>
            <person name="Singh R.S."/>
            <person name="Sirot L."/>
            <person name="Sirota M."/>
            <person name="Sisneros N.B."/>
            <person name="Smith C.D."/>
            <person name="Smith T.F."/>
            <person name="Spieth J."/>
            <person name="Stage D.E."/>
            <person name="Stark A."/>
            <person name="Stephan W."/>
            <person name="Strausberg R.L."/>
            <person name="Strempel S."/>
            <person name="Sturgill D."/>
            <person name="Sutton G."/>
            <person name="Sutton G.G."/>
            <person name="Tao W."/>
            <person name="Teichmann S."/>
            <person name="Tobari Y.N."/>
            <person name="Tomimura Y."/>
            <person name="Tsolas J.M."/>
            <person name="Valente V.L."/>
            <person name="Venter E."/>
            <person name="Venter J.C."/>
            <person name="Vicario S."/>
            <person name="Vieira F.G."/>
            <person name="Vilella A.J."/>
            <person name="Villasante A."/>
            <person name="Walenz B."/>
            <person name="Wang J."/>
            <person name="Wasserman M."/>
            <person name="Watts T."/>
            <person name="Wilson D."/>
            <person name="Wilson R.K."/>
            <person name="Wing R.A."/>
            <person name="Wolfner M.F."/>
            <person name="Wong A."/>
            <person name="Wong G.K."/>
            <person name="Wu C.I."/>
            <person name="Wu G."/>
            <person name="Yamamoto D."/>
            <person name="Yang H.P."/>
            <person name="Yang S.P."/>
            <person name="Yorke J.A."/>
            <person name="Yoshida K."/>
            <person name="Zdobnov E."/>
            <person name="Zhang P."/>
            <person name="Zhang Y."/>
            <person name="Zimin A.V."/>
            <person name="Baldwin J."/>
            <person name="Abdouelleil A."/>
            <person name="Abdulkadir J."/>
            <person name="Abebe A."/>
            <person name="Abera B."/>
            <person name="Abreu J."/>
            <person name="Acer S.C."/>
            <person name="Aftuck L."/>
            <person name="Alexander A."/>
            <person name="An P."/>
            <person name="Anderson E."/>
            <person name="Anderson S."/>
            <person name="Arachi H."/>
            <person name="Azer M."/>
            <person name="Bachantsang P."/>
            <person name="Barry A."/>
            <person name="Bayul T."/>
            <person name="Berlin A."/>
            <person name="Bessette D."/>
            <person name="Bloom T."/>
            <person name="Blye J."/>
            <person name="Boguslavskiy L."/>
            <person name="Bonnet C."/>
            <person name="Boukhgalter B."/>
            <person name="Bourzgui I."/>
            <person name="Brown A."/>
            <person name="Cahill P."/>
            <person name="Channer S."/>
            <person name="Cheshatsang Y."/>
            <person name="Chuda L."/>
            <person name="Citroen M."/>
            <person name="Collymore A."/>
            <person name="Cooke P."/>
            <person name="Costello M."/>
            <person name="D'Aco K."/>
            <person name="Daza R."/>
            <person name="De Haan G."/>
            <person name="DeGray S."/>
            <person name="DeMaso C."/>
            <person name="Dhargay N."/>
            <person name="Dooley K."/>
            <person name="Dooley E."/>
            <person name="Doricent M."/>
            <person name="Dorje P."/>
            <person name="Dorjee K."/>
            <person name="Dupes A."/>
            <person name="Elong R."/>
            <person name="Falk J."/>
            <person name="Farina A."/>
            <person name="Faro S."/>
            <person name="Ferguson D."/>
            <person name="Fisher S."/>
            <person name="Foley C.D."/>
            <person name="Franke A."/>
            <person name="Friedrich D."/>
            <person name="Gadbois L."/>
            <person name="Gearin G."/>
            <person name="Gearin C.R."/>
            <person name="Giannoukos G."/>
            <person name="Goode T."/>
            <person name="Graham J."/>
            <person name="Grandbois E."/>
            <person name="Grewal S."/>
            <person name="Gyaltsen K."/>
            <person name="Hafez N."/>
            <person name="Hagos B."/>
            <person name="Hall J."/>
            <person name="Henson C."/>
            <person name="Hollinger A."/>
            <person name="Honan T."/>
            <person name="Huard M.D."/>
            <person name="Hughes L."/>
            <person name="Hurhula B."/>
            <person name="Husby M.E."/>
            <person name="Kamat A."/>
            <person name="Kanga B."/>
            <person name="Kashin S."/>
            <person name="Khazanovich D."/>
            <person name="Kisner P."/>
            <person name="Lance K."/>
            <person name="Lara M."/>
            <person name="Lee W."/>
            <person name="Lennon N."/>
            <person name="Letendre F."/>
            <person name="LeVine R."/>
            <person name="Lipovsky A."/>
            <person name="Liu X."/>
            <person name="Liu J."/>
            <person name="Liu S."/>
            <person name="Lokyitsang T."/>
            <person name="Lokyitsang Y."/>
            <person name="Lubonja R."/>
            <person name="Lui A."/>
            <person name="MacDonald P."/>
            <person name="Magnisalis V."/>
            <person name="Maru K."/>
            <person name="Matthews C."/>
            <person name="McCusker W."/>
            <person name="McDonough S."/>
            <person name="Mehta T."/>
            <person name="Meldrim J."/>
            <person name="Meneus L."/>
            <person name="Mihai O."/>
            <person name="Mihalev A."/>
            <person name="Mihova T."/>
            <person name="Mittelman R."/>
            <person name="Mlenga V."/>
            <person name="Montmayeur A."/>
            <person name="Mulrain L."/>
            <person name="Navidi A."/>
            <person name="Naylor J."/>
            <person name="Negash T."/>
            <person name="Nguyen T."/>
            <person name="Nguyen N."/>
            <person name="Nicol R."/>
            <person name="Norbu C."/>
            <person name="Norbu N."/>
            <person name="Novod N."/>
            <person name="O'Neill B."/>
            <person name="Osman S."/>
            <person name="Markiewicz E."/>
            <person name="Oyono O.L."/>
            <person name="Patti C."/>
            <person name="Phunkhang P."/>
            <person name="Pierre F."/>
            <person name="Priest M."/>
            <person name="Raghuraman S."/>
            <person name="Rege F."/>
            <person name="Reyes R."/>
            <person name="Rise C."/>
            <person name="Rogov P."/>
            <person name="Ross K."/>
            <person name="Ryan E."/>
            <person name="Settipalli S."/>
            <person name="Shea T."/>
            <person name="Sherpa N."/>
            <person name="Shi L."/>
            <person name="Shih D."/>
            <person name="Sparrow T."/>
            <person name="Spaulding J."/>
            <person name="Stalker J."/>
            <person name="Stange-Thomann N."/>
            <person name="Stavropoulos S."/>
            <person name="Stone C."/>
            <person name="Strader C."/>
            <person name="Tesfaye S."/>
            <person name="Thomson T."/>
            <person name="Thoulutsang Y."/>
            <person name="Thoulutsang D."/>
            <person name="Topham K."/>
            <person name="Topping I."/>
            <person name="Tsamla T."/>
            <person name="Vassiliev H."/>
            <person name="Vo A."/>
            <person name="Wangchuk T."/>
            <person name="Wangdi T."/>
            <person name="Weiand M."/>
            <person name="Wilkinson J."/>
            <person name="Wilson A."/>
            <person name="Yadav S."/>
            <person name="Young G."/>
            <person name="Yu Q."/>
            <person name="Zembek L."/>
            <person name="Zhong D."/>
            <person name="Zimmer A."/>
            <person name="Zwirko Z."/>
            <person name="Jaffe D.B."/>
            <person name="Alvarez P."/>
            <person name="Brockman W."/>
            <person name="Butler J."/>
            <person name="Chin C."/>
            <person name="Gnerre S."/>
            <person name="Grabherr M."/>
            <person name="Kleber M."/>
            <person name="Mauceli E."/>
            <person name="MacCallum I."/>
        </authorList>
    </citation>
    <scope>NUCLEOTIDE SEQUENCE [LARGE SCALE GENOMIC DNA]</scope>
    <source>
        <strain evidence="3">Tai18E2 / Tucson 14021-0261.01</strain>
    </source>
</reference>
<evidence type="ECO:0000313" key="2">
    <source>
        <dbReference type="EMBL" id="EDX02546.1"/>
    </source>
</evidence>
<dbReference type="PhylomeDB" id="B4Q1X1"/>
<dbReference type="Proteomes" id="UP000002282">
    <property type="component" value="Chromosome X"/>
</dbReference>
<dbReference type="OrthoDB" id="7912743at2759"/>
<proteinExistence type="predicted"/>
<evidence type="ECO:0000313" key="3">
    <source>
        <dbReference type="Proteomes" id="UP000002282"/>
    </source>
</evidence>
<dbReference type="KEGG" id="dya:Dyak_GE17634"/>
<dbReference type="EMBL" id="CM000162">
    <property type="protein sequence ID" value="EDX02546.1"/>
    <property type="molecule type" value="Genomic_DNA"/>
</dbReference>